<gene>
    <name evidence="1" type="ORF">S12H4_58453</name>
</gene>
<name>X1VK94_9ZZZZ</name>
<dbReference type="AlphaFoldDB" id="X1VK94"/>
<protein>
    <submittedName>
        <fullName evidence="1">Uncharacterized protein</fullName>
    </submittedName>
</protein>
<sequence length="34" mass="3670">MILTIVVLGGCPRIVFAARASENFVDKAERAKPP</sequence>
<proteinExistence type="predicted"/>
<accession>X1VK94</accession>
<dbReference type="EMBL" id="BARW01037969">
    <property type="protein sequence ID" value="GAJ19482.1"/>
    <property type="molecule type" value="Genomic_DNA"/>
</dbReference>
<organism evidence="1">
    <name type="scientific">marine sediment metagenome</name>
    <dbReference type="NCBI Taxonomy" id="412755"/>
    <lineage>
        <taxon>unclassified sequences</taxon>
        <taxon>metagenomes</taxon>
        <taxon>ecological metagenomes</taxon>
    </lineage>
</organism>
<comment type="caution">
    <text evidence="1">The sequence shown here is derived from an EMBL/GenBank/DDBJ whole genome shotgun (WGS) entry which is preliminary data.</text>
</comment>
<feature type="non-terminal residue" evidence="1">
    <location>
        <position position="34"/>
    </location>
</feature>
<reference evidence="1" key="1">
    <citation type="journal article" date="2014" name="Front. Microbiol.">
        <title>High frequency of phylogenetically diverse reductive dehalogenase-homologous genes in deep subseafloor sedimentary metagenomes.</title>
        <authorList>
            <person name="Kawai M."/>
            <person name="Futagami T."/>
            <person name="Toyoda A."/>
            <person name="Takaki Y."/>
            <person name="Nishi S."/>
            <person name="Hori S."/>
            <person name="Arai W."/>
            <person name="Tsubouchi T."/>
            <person name="Morono Y."/>
            <person name="Uchiyama I."/>
            <person name="Ito T."/>
            <person name="Fujiyama A."/>
            <person name="Inagaki F."/>
            <person name="Takami H."/>
        </authorList>
    </citation>
    <scope>NUCLEOTIDE SEQUENCE</scope>
    <source>
        <strain evidence="1">Expedition CK06-06</strain>
    </source>
</reference>
<evidence type="ECO:0000313" key="1">
    <source>
        <dbReference type="EMBL" id="GAJ19482.1"/>
    </source>
</evidence>